<name>A0A915IKN1_ROMCU</name>
<dbReference type="Proteomes" id="UP000887565">
    <property type="component" value="Unplaced"/>
</dbReference>
<evidence type="ECO:0000256" key="1">
    <source>
        <dbReference type="ARBA" id="ARBA00010112"/>
    </source>
</evidence>
<dbReference type="AlphaFoldDB" id="A0A915IKN1"/>
<evidence type="ECO:0000313" key="2">
    <source>
        <dbReference type="Proteomes" id="UP000887565"/>
    </source>
</evidence>
<organism evidence="2 3">
    <name type="scientific">Romanomermis culicivorax</name>
    <name type="common">Nematode worm</name>
    <dbReference type="NCBI Taxonomy" id="13658"/>
    <lineage>
        <taxon>Eukaryota</taxon>
        <taxon>Metazoa</taxon>
        <taxon>Ecdysozoa</taxon>
        <taxon>Nematoda</taxon>
        <taxon>Enoplea</taxon>
        <taxon>Dorylaimia</taxon>
        <taxon>Mermithida</taxon>
        <taxon>Mermithoidea</taxon>
        <taxon>Mermithidae</taxon>
        <taxon>Romanomermis</taxon>
    </lineage>
</organism>
<proteinExistence type="inferred from homology"/>
<accession>A0A915IKN1</accession>
<dbReference type="InterPro" id="IPR001534">
    <property type="entry name" value="Transthyretin-like"/>
</dbReference>
<dbReference type="Gene3D" id="2.60.40.3330">
    <property type="match status" value="1"/>
</dbReference>
<reference evidence="3" key="1">
    <citation type="submission" date="2022-11" db="UniProtKB">
        <authorList>
            <consortium name="WormBaseParasite"/>
        </authorList>
    </citation>
    <scope>IDENTIFICATION</scope>
</reference>
<evidence type="ECO:0000313" key="3">
    <source>
        <dbReference type="WBParaSite" id="nRc.2.0.1.t13968-RA"/>
    </source>
</evidence>
<comment type="similarity">
    <text evidence="1">Belongs to the nematode transthyretin-like family.</text>
</comment>
<dbReference type="Pfam" id="PF01060">
    <property type="entry name" value="TTR-52"/>
    <property type="match status" value="1"/>
</dbReference>
<dbReference type="WBParaSite" id="nRc.2.0.1.t13968-RA">
    <property type="protein sequence ID" value="nRc.2.0.1.t13968-RA"/>
    <property type="gene ID" value="nRc.2.0.1.g13968"/>
</dbReference>
<dbReference type="GO" id="GO:0009986">
    <property type="term" value="C:cell surface"/>
    <property type="evidence" value="ECO:0007669"/>
    <property type="project" value="InterPro"/>
</dbReference>
<protein>
    <submittedName>
        <fullName evidence="3">Uncharacterized protein</fullName>
    </submittedName>
</protein>
<keyword evidence="2" id="KW-1185">Reference proteome</keyword>
<sequence length="143" mass="16434">MTSLLGKEVYLFSLIIATVISKDCMQIRGRVICPLKWKPDVHDNDKQVIVQFMDGDRGLLDEIYVTKNGYFALTGCSNRLIRSMQPELHILHKCKNDEHRKLRVADIPHEKGGEYNMTTTINLAADHGTHEEKFEFEDRVVCS</sequence>
<dbReference type="InterPro" id="IPR038479">
    <property type="entry name" value="Transthyretin-like_sf"/>
</dbReference>